<sequence length="269" mass="31180">MVQTRYGTFEFKVMPFGLAGAPSTFQHLMHSTFIRELDDFVIVYRDDVLIYSRSKREHLAHLRTVFERAREHQLYLNPAKCEITNQRATYLGFVIEPGKVSPDPKKVETVRDWPEVLKDRKKQLRGFLGMVGFYRKLIPNFNKLAHPLHQLLKETSDMHWRPKHSRAVHDLKDSLVHATNLHIFDPGKPMVIKTDASQHAIGAVLEQEGQPVAFESRKLSTRDQFLPAYESELLAIVYALTKWKSFMGTKLVMVETDHATLSRMLLQKK</sequence>
<dbReference type="FunFam" id="3.30.70.270:FF:000020">
    <property type="entry name" value="Transposon Tf2-6 polyprotein-like Protein"/>
    <property type="match status" value="1"/>
</dbReference>
<dbReference type="Gene3D" id="3.30.70.270">
    <property type="match status" value="2"/>
</dbReference>
<dbReference type="PANTHER" id="PTHR37984:SF5">
    <property type="entry name" value="PROTEIN NYNRIN-LIKE"/>
    <property type="match status" value="1"/>
</dbReference>
<protein>
    <submittedName>
        <fullName evidence="3">Retroelement</fullName>
    </submittedName>
</protein>
<gene>
    <name evidence="3" type="ORF">CSUI_006670</name>
</gene>
<evidence type="ECO:0000259" key="2">
    <source>
        <dbReference type="PROSITE" id="PS50878"/>
    </source>
</evidence>
<dbReference type="AlphaFoldDB" id="A0A2C6JZ69"/>
<accession>A0A2C6JZ69</accession>
<organism evidence="3 4">
    <name type="scientific">Cystoisospora suis</name>
    <dbReference type="NCBI Taxonomy" id="483139"/>
    <lineage>
        <taxon>Eukaryota</taxon>
        <taxon>Sar</taxon>
        <taxon>Alveolata</taxon>
        <taxon>Apicomplexa</taxon>
        <taxon>Conoidasida</taxon>
        <taxon>Coccidia</taxon>
        <taxon>Eucoccidiorida</taxon>
        <taxon>Eimeriorina</taxon>
        <taxon>Sarcocystidae</taxon>
        <taxon>Cystoisospora</taxon>
    </lineage>
</organism>
<comment type="caution">
    <text evidence="3">The sequence shown here is derived from an EMBL/GenBank/DDBJ whole genome shotgun (WGS) entry which is preliminary data.</text>
</comment>
<dbReference type="FunFam" id="3.30.70.270:FF:000003">
    <property type="entry name" value="Transposon Ty3-G Gag-Pol polyprotein"/>
    <property type="match status" value="1"/>
</dbReference>
<dbReference type="InterPro" id="IPR041577">
    <property type="entry name" value="RT_RNaseH_2"/>
</dbReference>
<reference evidence="3 4" key="1">
    <citation type="journal article" date="2017" name="Int. J. Parasitol.">
        <title>The genome of the protozoan parasite Cystoisospora suis and a reverse vaccinology approach to identify vaccine candidates.</title>
        <authorList>
            <person name="Palmieri N."/>
            <person name="Shrestha A."/>
            <person name="Ruttkowski B."/>
            <person name="Beck T."/>
            <person name="Vogl C."/>
            <person name="Tomley F."/>
            <person name="Blake D.P."/>
            <person name="Joachim A."/>
        </authorList>
    </citation>
    <scope>NUCLEOTIDE SEQUENCE [LARGE SCALE GENOMIC DNA]</scope>
    <source>
        <strain evidence="3 4">Wien I</strain>
    </source>
</reference>
<dbReference type="InterPro" id="IPR050951">
    <property type="entry name" value="Retrovirus_Pol_polyprotein"/>
</dbReference>
<proteinExistence type="predicted"/>
<dbReference type="PROSITE" id="PS50878">
    <property type="entry name" value="RT_POL"/>
    <property type="match status" value="1"/>
</dbReference>
<evidence type="ECO:0000313" key="4">
    <source>
        <dbReference type="Proteomes" id="UP000221165"/>
    </source>
</evidence>
<dbReference type="Proteomes" id="UP000221165">
    <property type="component" value="Unassembled WGS sequence"/>
</dbReference>
<keyword evidence="1" id="KW-0511">Multifunctional enzyme</keyword>
<dbReference type="VEuPathDB" id="ToxoDB:CSUI_006670"/>
<dbReference type="EMBL" id="MIGC01003401">
    <property type="protein sequence ID" value="PHJ19501.1"/>
    <property type="molecule type" value="Genomic_DNA"/>
</dbReference>
<evidence type="ECO:0000256" key="1">
    <source>
        <dbReference type="ARBA" id="ARBA00023268"/>
    </source>
</evidence>
<dbReference type="Gene3D" id="3.10.10.10">
    <property type="entry name" value="HIV Type 1 Reverse Transcriptase, subunit A, domain 1"/>
    <property type="match status" value="1"/>
</dbReference>
<dbReference type="SUPFAM" id="SSF56672">
    <property type="entry name" value="DNA/RNA polymerases"/>
    <property type="match status" value="1"/>
</dbReference>
<dbReference type="PANTHER" id="PTHR37984">
    <property type="entry name" value="PROTEIN CBG26694"/>
    <property type="match status" value="1"/>
</dbReference>
<dbReference type="GeneID" id="94430035"/>
<dbReference type="InterPro" id="IPR000477">
    <property type="entry name" value="RT_dom"/>
</dbReference>
<name>A0A2C6JZ69_9APIC</name>
<dbReference type="InterPro" id="IPR043128">
    <property type="entry name" value="Rev_trsase/Diguanyl_cyclase"/>
</dbReference>
<dbReference type="Pfam" id="PF00078">
    <property type="entry name" value="RVT_1"/>
    <property type="match status" value="1"/>
</dbReference>
<dbReference type="CDD" id="cd01647">
    <property type="entry name" value="RT_LTR"/>
    <property type="match status" value="1"/>
</dbReference>
<feature type="domain" description="Reverse transcriptase" evidence="2">
    <location>
        <begin position="1"/>
        <end position="95"/>
    </location>
</feature>
<dbReference type="RefSeq" id="XP_067921200.1">
    <property type="nucleotide sequence ID" value="XM_068066824.1"/>
</dbReference>
<dbReference type="Pfam" id="PF17919">
    <property type="entry name" value="RT_RNaseH_2"/>
    <property type="match status" value="1"/>
</dbReference>
<dbReference type="GO" id="GO:0003824">
    <property type="term" value="F:catalytic activity"/>
    <property type="evidence" value="ECO:0007669"/>
    <property type="project" value="UniProtKB-KW"/>
</dbReference>
<dbReference type="OrthoDB" id="2013610at2759"/>
<evidence type="ECO:0000313" key="3">
    <source>
        <dbReference type="EMBL" id="PHJ19501.1"/>
    </source>
</evidence>
<dbReference type="InterPro" id="IPR043502">
    <property type="entry name" value="DNA/RNA_pol_sf"/>
</dbReference>
<keyword evidence="4" id="KW-1185">Reference proteome</keyword>